<proteinExistence type="predicted"/>
<reference evidence="2" key="1">
    <citation type="journal article" date="2023" name="Science">
        <title>Elucidation of the pathway for biosynthesis of saponin adjuvants from the soapbark tree.</title>
        <authorList>
            <person name="Reed J."/>
            <person name="Orme A."/>
            <person name="El-Demerdash A."/>
            <person name="Owen C."/>
            <person name="Martin L.B.B."/>
            <person name="Misra R.C."/>
            <person name="Kikuchi S."/>
            <person name="Rejzek M."/>
            <person name="Martin A.C."/>
            <person name="Harkess A."/>
            <person name="Leebens-Mack J."/>
            <person name="Louveau T."/>
            <person name="Stephenson M.J."/>
            <person name="Osbourn A."/>
        </authorList>
    </citation>
    <scope>NUCLEOTIDE SEQUENCE</scope>
    <source>
        <strain evidence="2">S10</strain>
    </source>
</reference>
<evidence type="ECO:0000313" key="2">
    <source>
        <dbReference type="EMBL" id="KAJ7962871.1"/>
    </source>
</evidence>
<accession>A0AAD7LR98</accession>
<organism evidence="2 3">
    <name type="scientific">Quillaja saponaria</name>
    <name type="common">Soap bark tree</name>
    <dbReference type="NCBI Taxonomy" id="32244"/>
    <lineage>
        <taxon>Eukaryota</taxon>
        <taxon>Viridiplantae</taxon>
        <taxon>Streptophyta</taxon>
        <taxon>Embryophyta</taxon>
        <taxon>Tracheophyta</taxon>
        <taxon>Spermatophyta</taxon>
        <taxon>Magnoliopsida</taxon>
        <taxon>eudicotyledons</taxon>
        <taxon>Gunneridae</taxon>
        <taxon>Pentapetalae</taxon>
        <taxon>rosids</taxon>
        <taxon>fabids</taxon>
        <taxon>Fabales</taxon>
        <taxon>Quillajaceae</taxon>
        <taxon>Quillaja</taxon>
    </lineage>
</organism>
<protein>
    <submittedName>
        <fullName evidence="2">Uncharacterized protein</fullName>
    </submittedName>
</protein>
<dbReference type="AlphaFoldDB" id="A0AAD7LR98"/>
<dbReference type="KEGG" id="qsa:O6P43_018038"/>
<dbReference type="EMBL" id="JARAOO010000007">
    <property type="protein sequence ID" value="KAJ7962871.1"/>
    <property type="molecule type" value="Genomic_DNA"/>
</dbReference>
<evidence type="ECO:0000313" key="3">
    <source>
        <dbReference type="Proteomes" id="UP001163823"/>
    </source>
</evidence>
<comment type="caution">
    <text evidence="2">The sequence shown here is derived from an EMBL/GenBank/DDBJ whole genome shotgun (WGS) entry which is preliminary data.</text>
</comment>
<name>A0AAD7LR98_QUISA</name>
<feature type="region of interest" description="Disordered" evidence="1">
    <location>
        <begin position="131"/>
        <end position="164"/>
    </location>
</feature>
<gene>
    <name evidence="2" type="ORF">O6P43_018038</name>
</gene>
<sequence>MVDGQTALFVIIFELTAKFVINRYMAGVTQYVKMIGAMILRRGGAPTVAAGQEMAMMEVKIVGLFWLHNEASIGTNWTCRMVKNDGNPVESFLLDDNGDNIYRDSDTDDWLEIRGVKGCFKSAPNHGKLYGQWTKEKPWPDSDSDFDSNSDTDRILKRSQSLIK</sequence>
<evidence type="ECO:0000256" key="1">
    <source>
        <dbReference type="SAM" id="MobiDB-lite"/>
    </source>
</evidence>
<dbReference type="Proteomes" id="UP001163823">
    <property type="component" value="Chromosome 7"/>
</dbReference>
<keyword evidence="3" id="KW-1185">Reference proteome</keyword>